<keyword evidence="2" id="KW-1185">Reference proteome</keyword>
<sequence length="95" mass="11105">MSFFIKEMIKNKLRKLTPDEILHYSAEYGFAITRTQADQIVHYLRTSAPNPFDQADRDRFMMELAKITDQKTAAAAQQLMDEVIKSYGMEHLFEN</sequence>
<evidence type="ECO:0000313" key="2">
    <source>
        <dbReference type="Proteomes" id="UP001595988"/>
    </source>
</evidence>
<comment type="caution">
    <text evidence="1">The sequence shown here is derived from an EMBL/GenBank/DDBJ whole genome shotgun (WGS) entry which is preliminary data.</text>
</comment>
<dbReference type="InterPro" id="IPR020277">
    <property type="entry name" value="DUF2624"/>
</dbReference>
<dbReference type="Pfam" id="PF11116">
    <property type="entry name" value="DUF2624"/>
    <property type="match status" value="1"/>
</dbReference>
<dbReference type="RefSeq" id="WP_193063938.1">
    <property type="nucleotide sequence ID" value="NZ_JBHSFT010000050.1"/>
</dbReference>
<evidence type="ECO:0000313" key="1">
    <source>
        <dbReference type="EMBL" id="MFC4664852.1"/>
    </source>
</evidence>
<accession>A0ABV9K4C0</accession>
<gene>
    <name evidence="1" type="ORF">ACFO3P_21975</name>
</gene>
<dbReference type="Proteomes" id="UP001595988">
    <property type="component" value="Unassembled WGS sequence"/>
</dbReference>
<dbReference type="EMBL" id="JBHSFT010000050">
    <property type="protein sequence ID" value="MFC4664852.1"/>
    <property type="molecule type" value="Genomic_DNA"/>
</dbReference>
<protein>
    <submittedName>
        <fullName evidence="1">DUF2624 domain-containing protein</fullName>
    </submittedName>
</protein>
<proteinExistence type="predicted"/>
<reference evidence="2" key="1">
    <citation type="journal article" date="2019" name="Int. J. Syst. Evol. Microbiol.">
        <title>The Global Catalogue of Microorganisms (GCM) 10K type strain sequencing project: providing services to taxonomists for standard genome sequencing and annotation.</title>
        <authorList>
            <consortium name="The Broad Institute Genomics Platform"/>
            <consortium name="The Broad Institute Genome Sequencing Center for Infectious Disease"/>
            <person name="Wu L."/>
            <person name="Ma J."/>
        </authorList>
    </citation>
    <scope>NUCLEOTIDE SEQUENCE [LARGE SCALE GENOMIC DNA]</scope>
    <source>
        <strain evidence="2">CCUG 37257</strain>
    </source>
</reference>
<name>A0ABV9K4C0_9BACI</name>
<organism evidence="1 2">
    <name type="scientific">Oceanobacillus aidingensis</name>
    <dbReference type="NCBI Taxonomy" id="645964"/>
    <lineage>
        <taxon>Bacteria</taxon>
        <taxon>Bacillati</taxon>
        <taxon>Bacillota</taxon>
        <taxon>Bacilli</taxon>
        <taxon>Bacillales</taxon>
        <taxon>Bacillaceae</taxon>
        <taxon>Oceanobacillus</taxon>
    </lineage>
</organism>